<dbReference type="Proteomes" id="UP001140502">
    <property type="component" value="Unassembled WGS sequence"/>
</dbReference>
<evidence type="ECO:0000313" key="1">
    <source>
        <dbReference type="EMBL" id="KAJ4317040.1"/>
    </source>
</evidence>
<proteinExistence type="predicted"/>
<reference evidence="1" key="1">
    <citation type="submission" date="2022-10" db="EMBL/GenBank/DDBJ databases">
        <title>Tapping the CABI collections for fungal endophytes: first genome assemblies for Collariella, Neodidymelliopsis, Ascochyta clinopodiicola, Didymella pomorum, Didymosphaeria variabile, Neocosmospora piperis and Neocucurbitaria cava.</title>
        <authorList>
            <person name="Hill R."/>
        </authorList>
    </citation>
    <scope>NUCLEOTIDE SEQUENCE</scope>
    <source>
        <strain evidence="1">IMI 366586</strain>
    </source>
</reference>
<keyword evidence="2" id="KW-1185">Reference proteome</keyword>
<dbReference type="SUPFAM" id="SSF57850">
    <property type="entry name" value="RING/U-box"/>
    <property type="match status" value="1"/>
</dbReference>
<evidence type="ECO:0008006" key="3">
    <source>
        <dbReference type="Google" id="ProtNLM"/>
    </source>
</evidence>
<name>A0A9W8W9R6_9HYPO</name>
<sequence length="262" mass="29672">MSSDETHENATASPTEGDLIDECYWPRLREVLEKDPSGMERLDLECMICKLPMTVEPQEIVWNEGRLDHRALNHQATILLCGHLVGLRCIYDHFEYRRSQNQPLTCPLNIHESLSYPKCGCVHLGLALPHKVEDFKDNPRTLSEGLVLMPKCALCTLEDVSEGLTILTGVFEPELLGPLKSMEVVYRIRVREITWGEIMDDERENAEIELPASVRELCRNLEASLATALNRSGRLMKVSDVKKGIPNVWIEWFGSCPGTVMV</sequence>
<comment type="caution">
    <text evidence="1">The sequence shown here is derived from an EMBL/GenBank/DDBJ whole genome shotgun (WGS) entry which is preliminary data.</text>
</comment>
<evidence type="ECO:0000313" key="2">
    <source>
        <dbReference type="Proteomes" id="UP001140502"/>
    </source>
</evidence>
<dbReference type="AlphaFoldDB" id="A0A9W8W9R6"/>
<accession>A0A9W8W9R6</accession>
<organism evidence="1 2">
    <name type="scientific">Fusarium piperis</name>
    <dbReference type="NCBI Taxonomy" id="1435070"/>
    <lineage>
        <taxon>Eukaryota</taxon>
        <taxon>Fungi</taxon>
        <taxon>Dikarya</taxon>
        <taxon>Ascomycota</taxon>
        <taxon>Pezizomycotina</taxon>
        <taxon>Sordariomycetes</taxon>
        <taxon>Hypocreomycetidae</taxon>
        <taxon>Hypocreales</taxon>
        <taxon>Nectriaceae</taxon>
        <taxon>Fusarium</taxon>
        <taxon>Fusarium solani species complex</taxon>
    </lineage>
</organism>
<dbReference type="EMBL" id="JAPEUR010000168">
    <property type="protein sequence ID" value="KAJ4317040.1"/>
    <property type="molecule type" value="Genomic_DNA"/>
</dbReference>
<protein>
    <recommendedName>
        <fullName evidence="3">RING-type domain-containing protein</fullName>
    </recommendedName>
</protein>
<gene>
    <name evidence="1" type="ORF">N0V84_007565</name>
</gene>
<dbReference type="OrthoDB" id="8062037at2759"/>